<protein>
    <submittedName>
        <fullName evidence="1">Uncharacterized protein</fullName>
    </submittedName>
</protein>
<dbReference type="AlphaFoldDB" id="A0A381PA05"/>
<gene>
    <name evidence="1" type="ORF">METZ01_LOCUS16634</name>
</gene>
<accession>A0A381PA05</accession>
<organism evidence="1">
    <name type="scientific">marine metagenome</name>
    <dbReference type="NCBI Taxonomy" id="408172"/>
    <lineage>
        <taxon>unclassified sequences</taxon>
        <taxon>metagenomes</taxon>
        <taxon>ecological metagenomes</taxon>
    </lineage>
</organism>
<evidence type="ECO:0000313" key="1">
    <source>
        <dbReference type="EMBL" id="SUZ63780.1"/>
    </source>
</evidence>
<proteinExistence type="predicted"/>
<sequence length="34" mass="3731">MVLSAAEKMKAGFHLKRLAQNGFVTQSGAVKKQR</sequence>
<reference evidence="1" key="1">
    <citation type="submission" date="2018-05" db="EMBL/GenBank/DDBJ databases">
        <authorList>
            <person name="Lanie J.A."/>
            <person name="Ng W.-L."/>
            <person name="Kazmierczak K.M."/>
            <person name="Andrzejewski T.M."/>
            <person name="Davidsen T.M."/>
            <person name="Wayne K.J."/>
            <person name="Tettelin H."/>
            <person name="Glass J.I."/>
            <person name="Rusch D."/>
            <person name="Podicherti R."/>
            <person name="Tsui H.-C.T."/>
            <person name="Winkler M.E."/>
        </authorList>
    </citation>
    <scope>NUCLEOTIDE SEQUENCE</scope>
</reference>
<dbReference type="EMBL" id="UINC01000925">
    <property type="protein sequence ID" value="SUZ63780.1"/>
    <property type="molecule type" value="Genomic_DNA"/>
</dbReference>
<name>A0A381PA05_9ZZZZ</name>